<sequence length="166" mass="18752">MRIEMDGGQEGIVREGSVPMIARLFDIEDEELIICPDKRNRGPSQEPRKWQPFEYCRNLVNALAARIFDTRITGCAVIEPILNSFPKHMSAHYPMAAGCPTTTGCNLKIVYLMLRCTRPEFVNCANGPLRQHQNSMNIRGVSPEQDAIRHQTMETAKINQSSSFDV</sequence>
<protein>
    <submittedName>
        <fullName evidence="1">Uncharacterized protein</fullName>
    </submittedName>
</protein>
<reference evidence="1 2" key="1">
    <citation type="journal article" date="2019" name="Commun. Biol.">
        <title>The bagworm genome reveals a unique fibroin gene that provides high tensile strength.</title>
        <authorList>
            <person name="Kono N."/>
            <person name="Nakamura H."/>
            <person name="Ohtoshi R."/>
            <person name="Tomita M."/>
            <person name="Numata K."/>
            <person name="Arakawa K."/>
        </authorList>
    </citation>
    <scope>NUCLEOTIDE SEQUENCE [LARGE SCALE GENOMIC DNA]</scope>
</reference>
<name>A0A4C1YTC9_EUMVA</name>
<keyword evidence="2" id="KW-1185">Reference proteome</keyword>
<dbReference type="AlphaFoldDB" id="A0A4C1YTC9"/>
<dbReference type="Proteomes" id="UP000299102">
    <property type="component" value="Unassembled WGS sequence"/>
</dbReference>
<evidence type="ECO:0000313" key="2">
    <source>
        <dbReference type="Proteomes" id="UP000299102"/>
    </source>
</evidence>
<evidence type="ECO:0000313" key="1">
    <source>
        <dbReference type="EMBL" id="GBP77667.1"/>
    </source>
</evidence>
<accession>A0A4C1YTC9</accession>
<comment type="caution">
    <text evidence="1">The sequence shown here is derived from an EMBL/GenBank/DDBJ whole genome shotgun (WGS) entry which is preliminary data.</text>
</comment>
<organism evidence="1 2">
    <name type="scientific">Eumeta variegata</name>
    <name type="common">Bagworm moth</name>
    <name type="synonym">Eumeta japonica</name>
    <dbReference type="NCBI Taxonomy" id="151549"/>
    <lineage>
        <taxon>Eukaryota</taxon>
        <taxon>Metazoa</taxon>
        <taxon>Ecdysozoa</taxon>
        <taxon>Arthropoda</taxon>
        <taxon>Hexapoda</taxon>
        <taxon>Insecta</taxon>
        <taxon>Pterygota</taxon>
        <taxon>Neoptera</taxon>
        <taxon>Endopterygota</taxon>
        <taxon>Lepidoptera</taxon>
        <taxon>Glossata</taxon>
        <taxon>Ditrysia</taxon>
        <taxon>Tineoidea</taxon>
        <taxon>Psychidae</taxon>
        <taxon>Oiketicinae</taxon>
        <taxon>Eumeta</taxon>
    </lineage>
</organism>
<dbReference type="EMBL" id="BGZK01001341">
    <property type="protein sequence ID" value="GBP77667.1"/>
    <property type="molecule type" value="Genomic_DNA"/>
</dbReference>
<proteinExistence type="predicted"/>
<gene>
    <name evidence="1" type="ORF">EVAR_57052_1</name>
</gene>